<gene>
    <name evidence="5" type="ORF">HNP82_002202</name>
</gene>
<comment type="caution">
    <text evidence="5">The sequence shown here is derived from an EMBL/GenBank/DDBJ whole genome shotgun (WGS) entry which is preliminary data.</text>
</comment>
<dbReference type="GO" id="GO:0003677">
    <property type="term" value="F:DNA binding"/>
    <property type="evidence" value="ECO:0007669"/>
    <property type="project" value="UniProtKB-KW"/>
</dbReference>
<dbReference type="PANTHER" id="PTHR42756:SF1">
    <property type="entry name" value="TRANSCRIPTIONAL REPRESSOR OF EMRAB OPERON"/>
    <property type="match status" value="1"/>
</dbReference>
<dbReference type="PRINTS" id="PR00598">
    <property type="entry name" value="HTHMARR"/>
</dbReference>
<keyword evidence="1" id="KW-0805">Transcription regulation</keyword>
<proteinExistence type="predicted"/>
<dbReference type="SMART" id="SM00347">
    <property type="entry name" value="HTH_MARR"/>
    <property type="match status" value="1"/>
</dbReference>
<dbReference type="InterPro" id="IPR036390">
    <property type="entry name" value="WH_DNA-bd_sf"/>
</dbReference>
<dbReference type="InterPro" id="IPR023187">
    <property type="entry name" value="Tscrpt_reg_MarR-type_CS"/>
</dbReference>
<keyword evidence="6" id="KW-1185">Reference proteome</keyword>
<accession>A0A7W8HB09</accession>
<name>A0A7W8HB09_9FIRM</name>
<evidence type="ECO:0000256" key="2">
    <source>
        <dbReference type="ARBA" id="ARBA00023125"/>
    </source>
</evidence>
<dbReference type="InterPro" id="IPR000835">
    <property type="entry name" value="HTH_MarR-typ"/>
</dbReference>
<evidence type="ECO:0000256" key="1">
    <source>
        <dbReference type="ARBA" id="ARBA00023015"/>
    </source>
</evidence>
<dbReference type="Gene3D" id="1.10.10.10">
    <property type="entry name" value="Winged helix-like DNA-binding domain superfamily/Winged helix DNA-binding domain"/>
    <property type="match status" value="1"/>
</dbReference>
<dbReference type="PROSITE" id="PS01117">
    <property type="entry name" value="HTH_MARR_1"/>
    <property type="match status" value="1"/>
</dbReference>
<evidence type="ECO:0000313" key="5">
    <source>
        <dbReference type="EMBL" id="MBB5265063.1"/>
    </source>
</evidence>
<dbReference type="InterPro" id="IPR036388">
    <property type="entry name" value="WH-like_DNA-bd_sf"/>
</dbReference>
<keyword evidence="2 5" id="KW-0238">DNA-binding</keyword>
<organism evidence="5 6">
    <name type="scientific">Catenibacillus scindens</name>
    <dbReference type="NCBI Taxonomy" id="673271"/>
    <lineage>
        <taxon>Bacteria</taxon>
        <taxon>Bacillati</taxon>
        <taxon>Bacillota</taxon>
        <taxon>Clostridia</taxon>
        <taxon>Lachnospirales</taxon>
        <taxon>Lachnospiraceae</taxon>
        <taxon>Catenibacillus</taxon>
    </lineage>
</organism>
<dbReference type="GO" id="GO:0003700">
    <property type="term" value="F:DNA-binding transcription factor activity"/>
    <property type="evidence" value="ECO:0007669"/>
    <property type="project" value="InterPro"/>
</dbReference>
<feature type="domain" description="HTH marR-type" evidence="4">
    <location>
        <begin position="3"/>
        <end position="137"/>
    </location>
</feature>
<dbReference type="PROSITE" id="PS50995">
    <property type="entry name" value="HTH_MARR_2"/>
    <property type="match status" value="1"/>
</dbReference>
<evidence type="ECO:0000313" key="6">
    <source>
        <dbReference type="Proteomes" id="UP000543642"/>
    </source>
</evidence>
<evidence type="ECO:0000259" key="4">
    <source>
        <dbReference type="PROSITE" id="PS50995"/>
    </source>
</evidence>
<evidence type="ECO:0000256" key="3">
    <source>
        <dbReference type="ARBA" id="ARBA00023163"/>
    </source>
</evidence>
<keyword evidence="3" id="KW-0804">Transcription</keyword>
<protein>
    <submittedName>
        <fullName evidence="5">DNA-binding MarR family transcriptional regulator</fullName>
    </submittedName>
</protein>
<sequence length="144" mass="16746">MEKNKVRETLMALEYLRKKFLQPRFLSLGLTLGQGQPRILRTLKANGSMTQRELADLCHLDVTTMSRTLDRLEENGLIYRSRPPQSRRAYLIRLTQEGEEKAEKVIEYFQELDDVLCCGLSQDDLNRLYGDLSRLLDNLKAQDL</sequence>
<dbReference type="AlphaFoldDB" id="A0A7W8HB09"/>
<reference evidence="5 6" key="1">
    <citation type="submission" date="2020-08" db="EMBL/GenBank/DDBJ databases">
        <title>Genomic Encyclopedia of Type Strains, Phase IV (KMG-IV): sequencing the most valuable type-strain genomes for metagenomic binning, comparative biology and taxonomic classification.</title>
        <authorList>
            <person name="Goeker M."/>
        </authorList>
    </citation>
    <scope>NUCLEOTIDE SEQUENCE [LARGE SCALE GENOMIC DNA]</scope>
    <source>
        <strain evidence="5 6">DSM 106146</strain>
    </source>
</reference>
<dbReference type="PANTHER" id="PTHR42756">
    <property type="entry name" value="TRANSCRIPTIONAL REGULATOR, MARR"/>
    <property type="match status" value="1"/>
</dbReference>
<dbReference type="RefSeq" id="WP_183774452.1">
    <property type="nucleotide sequence ID" value="NZ_JACHFW010000008.1"/>
</dbReference>
<dbReference type="SUPFAM" id="SSF46785">
    <property type="entry name" value="Winged helix' DNA-binding domain"/>
    <property type="match status" value="1"/>
</dbReference>
<dbReference type="Pfam" id="PF01047">
    <property type="entry name" value="MarR"/>
    <property type="match status" value="1"/>
</dbReference>
<dbReference type="EMBL" id="JACHFW010000008">
    <property type="protein sequence ID" value="MBB5265063.1"/>
    <property type="molecule type" value="Genomic_DNA"/>
</dbReference>
<dbReference type="Proteomes" id="UP000543642">
    <property type="component" value="Unassembled WGS sequence"/>
</dbReference>